<protein>
    <submittedName>
        <fullName evidence="1">Uncharacterized protein</fullName>
    </submittedName>
</protein>
<proteinExistence type="predicted"/>
<evidence type="ECO:0000313" key="1">
    <source>
        <dbReference type="EMBL" id="KAG7086428.1"/>
    </source>
</evidence>
<dbReference type="KEGG" id="more:E1B28_002382"/>
<accession>A0A9P7RP02</accession>
<organism evidence="1 2">
    <name type="scientific">Marasmius oreades</name>
    <name type="common">fairy-ring Marasmius</name>
    <dbReference type="NCBI Taxonomy" id="181124"/>
    <lineage>
        <taxon>Eukaryota</taxon>
        <taxon>Fungi</taxon>
        <taxon>Dikarya</taxon>
        <taxon>Basidiomycota</taxon>
        <taxon>Agaricomycotina</taxon>
        <taxon>Agaricomycetes</taxon>
        <taxon>Agaricomycetidae</taxon>
        <taxon>Agaricales</taxon>
        <taxon>Marasmiineae</taxon>
        <taxon>Marasmiaceae</taxon>
        <taxon>Marasmius</taxon>
    </lineage>
</organism>
<dbReference type="GeneID" id="66071458"/>
<name>A0A9P7RP02_9AGAR</name>
<gene>
    <name evidence="1" type="ORF">E1B28_002382</name>
</gene>
<keyword evidence="2" id="KW-1185">Reference proteome</keyword>
<dbReference type="OrthoDB" id="202840at2759"/>
<reference evidence="1" key="1">
    <citation type="journal article" date="2021" name="Genome Biol. Evol.">
        <title>The assembled and annotated genome of the fairy-ring fungus Marasmius oreades.</title>
        <authorList>
            <person name="Hiltunen M."/>
            <person name="Ament-Velasquez S.L."/>
            <person name="Johannesson H."/>
        </authorList>
    </citation>
    <scope>NUCLEOTIDE SEQUENCE</scope>
    <source>
        <strain evidence="1">03SP1</strain>
    </source>
</reference>
<comment type="caution">
    <text evidence="1">The sequence shown here is derived from an EMBL/GenBank/DDBJ whole genome shotgun (WGS) entry which is preliminary data.</text>
</comment>
<dbReference type="RefSeq" id="XP_043002899.1">
    <property type="nucleotide sequence ID" value="XM_043159299.1"/>
</dbReference>
<evidence type="ECO:0000313" key="2">
    <source>
        <dbReference type="Proteomes" id="UP001049176"/>
    </source>
</evidence>
<sequence length="90" mass="10292">MRTESLRATPQVLPTVSQRPEITELLGIGYRRIPILAIGNDIYCDSRQEFLNRNADSLRLKVTIQYFHPTNMAGAEILAYLKRLQGIMET</sequence>
<dbReference type="Gene3D" id="3.40.30.110">
    <property type="match status" value="1"/>
</dbReference>
<dbReference type="EMBL" id="CM032190">
    <property type="protein sequence ID" value="KAG7086428.1"/>
    <property type="molecule type" value="Genomic_DNA"/>
</dbReference>
<dbReference type="Proteomes" id="UP001049176">
    <property type="component" value="Chromosome 10"/>
</dbReference>
<dbReference type="AlphaFoldDB" id="A0A9P7RP02"/>